<dbReference type="Gene3D" id="2.30.110.10">
    <property type="entry name" value="Electron Transport, Fmn-binding Protein, Chain A"/>
    <property type="match status" value="1"/>
</dbReference>
<keyword evidence="3" id="KW-1185">Reference proteome</keyword>
<dbReference type="PANTHER" id="PTHR43241">
    <property type="entry name" value="FLAVIN REDUCTASE DOMAIN PROTEIN"/>
    <property type="match status" value="1"/>
</dbReference>
<reference evidence="3" key="1">
    <citation type="journal article" date="2018" name="Nat. Microbiol.">
        <title>Leveraging single-cell genomics to expand the fungal tree of life.</title>
        <authorList>
            <person name="Ahrendt S.R."/>
            <person name="Quandt C.A."/>
            <person name="Ciobanu D."/>
            <person name="Clum A."/>
            <person name="Salamov A."/>
            <person name="Andreopoulos B."/>
            <person name="Cheng J.F."/>
            <person name="Woyke T."/>
            <person name="Pelin A."/>
            <person name="Henrissat B."/>
            <person name="Reynolds N.K."/>
            <person name="Benny G.L."/>
            <person name="Smith M.E."/>
            <person name="James T.Y."/>
            <person name="Grigoriev I.V."/>
        </authorList>
    </citation>
    <scope>NUCLEOTIDE SEQUENCE [LARGE SCALE GENOMIC DNA]</scope>
</reference>
<evidence type="ECO:0000256" key="1">
    <source>
        <dbReference type="SAM" id="MobiDB-lite"/>
    </source>
</evidence>
<dbReference type="EMBL" id="KZ994572">
    <property type="protein sequence ID" value="RKO92592.1"/>
    <property type="molecule type" value="Genomic_DNA"/>
</dbReference>
<organism evidence="2 3">
    <name type="scientific">Blyttiomyces helicus</name>
    <dbReference type="NCBI Taxonomy" id="388810"/>
    <lineage>
        <taxon>Eukaryota</taxon>
        <taxon>Fungi</taxon>
        <taxon>Fungi incertae sedis</taxon>
        <taxon>Chytridiomycota</taxon>
        <taxon>Chytridiomycota incertae sedis</taxon>
        <taxon>Chytridiomycetes</taxon>
        <taxon>Chytridiomycetes incertae sedis</taxon>
        <taxon>Blyttiomyces</taxon>
    </lineage>
</organism>
<protein>
    <submittedName>
        <fullName evidence="2">Uncharacterized protein</fullName>
    </submittedName>
</protein>
<evidence type="ECO:0000313" key="2">
    <source>
        <dbReference type="EMBL" id="RKO92592.1"/>
    </source>
</evidence>
<feature type="region of interest" description="Disordered" evidence="1">
    <location>
        <begin position="268"/>
        <end position="287"/>
    </location>
</feature>
<feature type="region of interest" description="Disordered" evidence="1">
    <location>
        <begin position="327"/>
        <end position="350"/>
    </location>
</feature>
<feature type="compositionally biased region" description="Pro residues" evidence="1">
    <location>
        <begin position="122"/>
        <end position="133"/>
    </location>
</feature>
<dbReference type="InterPro" id="IPR053310">
    <property type="entry name" value="Flavoredoxin-like"/>
</dbReference>
<feature type="compositionally biased region" description="Polar residues" evidence="1">
    <location>
        <begin position="341"/>
        <end position="350"/>
    </location>
</feature>
<dbReference type="PANTHER" id="PTHR43241:SF1">
    <property type="entry name" value="FLAVIN REDUCTASE LIKE DOMAIN-CONTAINING PROTEIN"/>
    <property type="match status" value="1"/>
</dbReference>
<proteinExistence type="predicted"/>
<feature type="region of interest" description="Disordered" evidence="1">
    <location>
        <begin position="114"/>
        <end position="151"/>
    </location>
</feature>
<accession>A0A4P9WJN6</accession>
<dbReference type="AlphaFoldDB" id="A0A4P9WJN6"/>
<name>A0A4P9WJN6_9FUNG</name>
<dbReference type="OrthoDB" id="2145000at2759"/>
<dbReference type="Proteomes" id="UP000269721">
    <property type="component" value="Unassembled WGS sequence"/>
</dbReference>
<sequence>MESPVIKVPKHLLARLLYANPVCLLTTVARADDSSYRRNVMTISWLTPIDNDVRILFPWFGGPPSSNDCGFESMFVLNVPVQGMEDLIVSIGGCTGREVGDKFDHLQIPSCSPGWADQAWPPSDPTPIPPQAPSSPRSRRPRPPTAPPRPATIAIGTGCVAHLVCRIEERQQRRGHSVFFSKIEEGFVRASYWDGRNFAGRGEADAPYLSFLGTKRFASVNPLPAADLHLQPLRIMLVQLPDGFKRGVVHELPLGCSVAQLRFALPSDSRPHPRVEPSAAHRGRWRENHTSLDRTNVLAVVLDFDASLMSRSAHSLTAVVALIPLASPSTSPPSARRKSCTPPSQRTTTA</sequence>
<evidence type="ECO:0000313" key="3">
    <source>
        <dbReference type="Proteomes" id="UP000269721"/>
    </source>
</evidence>
<dbReference type="SUPFAM" id="SSF50475">
    <property type="entry name" value="FMN-binding split barrel"/>
    <property type="match status" value="1"/>
</dbReference>
<gene>
    <name evidence="2" type="ORF">BDK51DRAFT_41509</name>
</gene>
<dbReference type="InterPro" id="IPR012349">
    <property type="entry name" value="Split_barrel_FMN-bd"/>
</dbReference>